<protein>
    <submittedName>
        <fullName evidence="1">Uncharacterized protein</fullName>
    </submittedName>
</protein>
<comment type="caution">
    <text evidence="1">The sequence shown here is derived from an EMBL/GenBank/DDBJ whole genome shotgun (WGS) entry which is preliminary data.</text>
</comment>
<evidence type="ECO:0000313" key="2">
    <source>
        <dbReference type="Proteomes" id="UP000478052"/>
    </source>
</evidence>
<dbReference type="Proteomes" id="UP000478052">
    <property type="component" value="Unassembled WGS sequence"/>
</dbReference>
<evidence type="ECO:0000313" key="1">
    <source>
        <dbReference type="EMBL" id="KAF0757085.1"/>
    </source>
</evidence>
<dbReference type="EMBL" id="VUJU01003681">
    <property type="protein sequence ID" value="KAF0757085.1"/>
    <property type="molecule type" value="Genomic_DNA"/>
</dbReference>
<proteinExistence type="predicted"/>
<accession>A0A6G0YJQ5</accession>
<reference evidence="1 2" key="1">
    <citation type="submission" date="2019-08" db="EMBL/GenBank/DDBJ databases">
        <title>Whole genome of Aphis craccivora.</title>
        <authorList>
            <person name="Voronova N.V."/>
            <person name="Shulinski R.S."/>
            <person name="Bandarenka Y.V."/>
            <person name="Zhorov D.G."/>
            <person name="Warner D."/>
        </authorList>
    </citation>
    <scope>NUCLEOTIDE SEQUENCE [LARGE SCALE GENOMIC DNA]</scope>
    <source>
        <strain evidence="1">180601</strain>
        <tissue evidence="1">Whole Body</tissue>
    </source>
</reference>
<keyword evidence="2" id="KW-1185">Reference proteome</keyword>
<sequence length="59" mass="6990">MCYWWDQTQSDLSASSFTSCTIDQLKMCYNENPNNNTHVIFWSDGCCIKIRMLFCRVHC</sequence>
<organism evidence="1 2">
    <name type="scientific">Aphis craccivora</name>
    <name type="common">Cowpea aphid</name>
    <dbReference type="NCBI Taxonomy" id="307492"/>
    <lineage>
        <taxon>Eukaryota</taxon>
        <taxon>Metazoa</taxon>
        <taxon>Ecdysozoa</taxon>
        <taxon>Arthropoda</taxon>
        <taxon>Hexapoda</taxon>
        <taxon>Insecta</taxon>
        <taxon>Pterygota</taxon>
        <taxon>Neoptera</taxon>
        <taxon>Paraneoptera</taxon>
        <taxon>Hemiptera</taxon>
        <taxon>Sternorrhyncha</taxon>
        <taxon>Aphidomorpha</taxon>
        <taxon>Aphidoidea</taxon>
        <taxon>Aphididae</taxon>
        <taxon>Aphidini</taxon>
        <taxon>Aphis</taxon>
        <taxon>Aphis</taxon>
    </lineage>
</organism>
<dbReference type="AlphaFoldDB" id="A0A6G0YJQ5"/>
<gene>
    <name evidence="1" type="ORF">FWK35_00012163</name>
</gene>
<name>A0A6G0YJQ5_APHCR</name>